<reference evidence="6 7" key="1">
    <citation type="submission" date="2016-10" db="EMBL/GenBank/DDBJ databases">
        <authorList>
            <person name="de Groot N.N."/>
        </authorList>
    </citation>
    <scope>NUCLEOTIDE SEQUENCE [LARGE SCALE GENOMIC DNA]</scope>
    <source>
        <strain evidence="6 7">ATCC 35022</strain>
    </source>
</reference>
<proteinExistence type="predicted"/>
<dbReference type="Proteomes" id="UP000199071">
    <property type="component" value="Unassembled WGS sequence"/>
</dbReference>
<organism evidence="6 7">
    <name type="scientific">Bauldia litoralis</name>
    <dbReference type="NCBI Taxonomy" id="665467"/>
    <lineage>
        <taxon>Bacteria</taxon>
        <taxon>Pseudomonadati</taxon>
        <taxon>Pseudomonadota</taxon>
        <taxon>Alphaproteobacteria</taxon>
        <taxon>Hyphomicrobiales</taxon>
        <taxon>Kaistiaceae</taxon>
        <taxon>Bauldia</taxon>
    </lineage>
</organism>
<keyword evidence="2" id="KW-0238">DNA-binding</keyword>
<evidence type="ECO:0000256" key="1">
    <source>
        <dbReference type="ARBA" id="ARBA00023015"/>
    </source>
</evidence>
<dbReference type="CDD" id="cd05013">
    <property type="entry name" value="SIS_RpiR"/>
    <property type="match status" value="1"/>
</dbReference>
<dbReference type="InterPro" id="IPR009057">
    <property type="entry name" value="Homeodomain-like_sf"/>
</dbReference>
<dbReference type="InterPro" id="IPR001387">
    <property type="entry name" value="Cro/C1-type_HTH"/>
</dbReference>
<dbReference type="GO" id="GO:0003677">
    <property type="term" value="F:DNA binding"/>
    <property type="evidence" value="ECO:0007669"/>
    <property type="project" value="UniProtKB-KW"/>
</dbReference>
<dbReference type="Pfam" id="PF01418">
    <property type="entry name" value="HTH_6"/>
    <property type="match status" value="1"/>
</dbReference>
<evidence type="ECO:0000313" key="6">
    <source>
        <dbReference type="EMBL" id="SDB23352.1"/>
    </source>
</evidence>
<dbReference type="InterPro" id="IPR047640">
    <property type="entry name" value="RpiR-like"/>
</dbReference>
<dbReference type="Gene3D" id="3.40.50.10490">
    <property type="entry name" value="Glucose-6-phosphate isomerase like protein, domain 1"/>
    <property type="match status" value="1"/>
</dbReference>
<dbReference type="SUPFAM" id="SSF53697">
    <property type="entry name" value="SIS domain"/>
    <property type="match status" value="1"/>
</dbReference>
<protein>
    <submittedName>
        <fullName evidence="6">Transcriptional regulator, RpiR family</fullName>
    </submittedName>
</protein>
<dbReference type="Gene3D" id="1.10.10.10">
    <property type="entry name" value="Winged helix-like DNA-binding domain superfamily/Winged helix DNA-binding domain"/>
    <property type="match status" value="1"/>
</dbReference>
<dbReference type="Pfam" id="PF01380">
    <property type="entry name" value="SIS"/>
    <property type="match status" value="1"/>
</dbReference>
<dbReference type="PROSITE" id="PS51071">
    <property type="entry name" value="HTH_RPIR"/>
    <property type="match status" value="1"/>
</dbReference>
<dbReference type="CDD" id="cd00093">
    <property type="entry name" value="HTH_XRE"/>
    <property type="match status" value="1"/>
</dbReference>
<dbReference type="AlphaFoldDB" id="A0A1G6BRY6"/>
<evidence type="ECO:0000259" key="4">
    <source>
        <dbReference type="PROSITE" id="PS51071"/>
    </source>
</evidence>
<dbReference type="PROSITE" id="PS51464">
    <property type="entry name" value="SIS"/>
    <property type="match status" value="1"/>
</dbReference>
<dbReference type="SUPFAM" id="SSF46689">
    <property type="entry name" value="Homeodomain-like"/>
    <property type="match status" value="1"/>
</dbReference>
<name>A0A1G6BRY6_9HYPH</name>
<evidence type="ECO:0000313" key="7">
    <source>
        <dbReference type="Proteomes" id="UP000199071"/>
    </source>
</evidence>
<dbReference type="InterPro" id="IPR035472">
    <property type="entry name" value="RpiR-like_SIS"/>
</dbReference>
<dbReference type="InterPro" id="IPR046348">
    <property type="entry name" value="SIS_dom_sf"/>
</dbReference>
<evidence type="ECO:0000256" key="2">
    <source>
        <dbReference type="ARBA" id="ARBA00023125"/>
    </source>
</evidence>
<evidence type="ECO:0000259" key="5">
    <source>
        <dbReference type="PROSITE" id="PS51464"/>
    </source>
</evidence>
<dbReference type="EMBL" id="FMXQ01000003">
    <property type="protein sequence ID" value="SDB23352.1"/>
    <property type="molecule type" value="Genomic_DNA"/>
</dbReference>
<sequence length="320" mass="33922">MEEGATRRESVQQPTGAVASAIDIVSRIQRVESTLSPAERRVAETVRQDFEAATRLTIAELARRAGVSQPTVTRFCRSVGSLSFGEFKIQLATTLTVAAAYLKSDRVFGDDAGQLAQAIMMNAANAIREGLDQLDTTALGRAIGTMAASRRIEIYGQGSASAAIVEDARLRLFRLSIPVAAYSDGQQQRMSAATLGPGDCVLAISNSGRSKPVIDAVAIARSFGATTVALTRPATPLAEAADIVIAVTVEEVNDILRPTPSRYAHMAIVDTLATGVAAALGSRGRESLRRVRYTLARLGVAIPAPSTDPSQIMKDLEPRE</sequence>
<dbReference type="GO" id="GO:0097367">
    <property type="term" value="F:carbohydrate derivative binding"/>
    <property type="evidence" value="ECO:0007669"/>
    <property type="project" value="InterPro"/>
</dbReference>
<accession>A0A1G6BRY6</accession>
<feature type="domain" description="SIS" evidence="5">
    <location>
        <begin position="142"/>
        <end position="282"/>
    </location>
</feature>
<dbReference type="PANTHER" id="PTHR30514:SF1">
    <property type="entry name" value="HTH-TYPE TRANSCRIPTIONAL REGULATOR HEXR-RELATED"/>
    <property type="match status" value="1"/>
</dbReference>
<gene>
    <name evidence="6" type="ORF">SAMN02982931_01776</name>
</gene>
<dbReference type="InterPro" id="IPR001347">
    <property type="entry name" value="SIS_dom"/>
</dbReference>
<dbReference type="PROSITE" id="PS00356">
    <property type="entry name" value="HTH_LACI_1"/>
    <property type="match status" value="1"/>
</dbReference>
<dbReference type="InterPro" id="IPR000281">
    <property type="entry name" value="HTH_RpiR"/>
</dbReference>
<dbReference type="PANTHER" id="PTHR30514">
    <property type="entry name" value="GLUCOKINASE"/>
    <property type="match status" value="1"/>
</dbReference>
<dbReference type="GO" id="GO:0003700">
    <property type="term" value="F:DNA-binding transcription factor activity"/>
    <property type="evidence" value="ECO:0007669"/>
    <property type="project" value="InterPro"/>
</dbReference>
<dbReference type="STRING" id="665467.SAMN02982931_01776"/>
<keyword evidence="3" id="KW-0804">Transcription</keyword>
<keyword evidence="7" id="KW-1185">Reference proteome</keyword>
<dbReference type="InterPro" id="IPR036388">
    <property type="entry name" value="WH-like_DNA-bd_sf"/>
</dbReference>
<dbReference type="GO" id="GO:1901135">
    <property type="term" value="P:carbohydrate derivative metabolic process"/>
    <property type="evidence" value="ECO:0007669"/>
    <property type="project" value="InterPro"/>
</dbReference>
<keyword evidence="1" id="KW-0805">Transcription regulation</keyword>
<feature type="domain" description="HTH rpiR-type" evidence="4">
    <location>
        <begin position="22"/>
        <end position="98"/>
    </location>
</feature>
<evidence type="ECO:0000256" key="3">
    <source>
        <dbReference type="ARBA" id="ARBA00023163"/>
    </source>
</evidence>